<accession>A0AAV5NNI8</accession>
<sequence>MSRTIHSWKNIELCEEDVQLPNGNDITHTTIVHPGAAVILPIFSDNRILLIRQYRPSLKKWLLEVPAGTKELNESPKTCARRELEEETGYSASEWHSLGQVTPLAGFCDEIQHLFVAKQLEQTNRLTCDEDEIIELLPFSMSEIEAAIRQGELTDAKTIACIYKAKLCGYLKD</sequence>
<evidence type="ECO:0000313" key="9">
    <source>
        <dbReference type="EMBL" id="GLQ72088.1"/>
    </source>
</evidence>
<dbReference type="GO" id="GO:0019693">
    <property type="term" value="P:ribose phosphate metabolic process"/>
    <property type="evidence" value="ECO:0007669"/>
    <property type="project" value="TreeGrafter"/>
</dbReference>
<evidence type="ECO:0000256" key="4">
    <source>
        <dbReference type="ARBA" id="ARBA00016377"/>
    </source>
</evidence>
<keyword evidence="5" id="KW-0378">Hydrolase</keyword>
<dbReference type="Proteomes" id="UP001156690">
    <property type="component" value="Unassembled WGS sequence"/>
</dbReference>
<dbReference type="PROSITE" id="PS00893">
    <property type="entry name" value="NUDIX_BOX"/>
    <property type="match status" value="1"/>
</dbReference>
<gene>
    <name evidence="9" type="ORF">GCM10007932_14480</name>
</gene>
<evidence type="ECO:0000256" key="3">
    <source>
        <dbReference type="ARBA" id="ARBA00007275"/>
    </source>
</evidence>
<dbReference type="InterPro" id="IPR015797">
    <property type="entry name" value="NUDIX_hydrolase-like_dom_sf"/>
</dbReference>
<evidence type="ECO:0000256" key="7">
    <source>
        <dbReference type="ARBA" id="ARBA00032272"/>
    </source>
</evidence>
<proteinExistence type="inferred from homology"/>
<comment type="cofactor">
    <cofactor evidence="2">
        <name>Mg(2+)</name>
        <dbReference type="ChEBI" id="CHEBI:18420"/>
    </cofactor>
</comment>
<reference evidence="10" key="1">
    <citation type="journal article" date="2019" name="Int. J. Syst. Evol. Microbiol.">
        <title>The Global Catalogue of Microorganisms (GCM) 10K type strain sequencing project: providing services to taxonomists for standard genome sequencing and annotation.</title>
        <authorList>
            <consortium name="The Broad Institute Genomics Platform"/>
            <consortium name="The Broad Institute Genome Sequencing Center for Infectious Disease"/>
            <person name="Wu L."/>
            <person name="Ma J."/>
        </authorList>
    </citation>
    <scope>NUCLEOTIDE SEQUENCE [LARGE SCALE GENOMIC DNA]</scope>
    <source>
        <strain evidence="10">NBRC 15640</strain>
    </source>
</reference>
<protein>
    <recommendedName>
        <fullName evidence="4">GDP-mannose pyrophosphatase</fullName>
    </recommendedName>
    <alternativeName>
        <fullName evidence="6">GDP-mannose hydrolase</fullName>
    </alternativeName>
    <alternativeName>
        <fullName evidence="7">GDPMK</fullName>
    </alternativeName>
</protein>
<dbReference type="RefSeq" id="WP_126607306.1">
    <property type="nucleotide sequence ID" value="NZ_AP025145.1"/>
</dbReference>
<dbReference type="InterPro" id="IPR000086">
    <property type="entry name" value="NUDIX_hydrolase_dom"/>
</dbReference>
<organism evidence="9 10">
    <name type="scientific">Vibrio penaeicida</name>
    <dbReference type="NCBI Taxonomy" id="104609"/>
    <lineage>
        <taxon>Bacteria</taxon>
        <taxon>Pseudomonadati</taxon>
        <taxon>Pseudomonadota</taxon>
        <taxon>Gammaproteobacteria</taxon>
        <taxon>Vibrionales</taxon>
        <taxon>Vibrionaceae</taxon>
        <taxon>Vibrio</taxon>
    </lineage>
</organism>
<evidence type="ECO:0000256" key="2">
    <source>
        <dbReference type="ARBA" id="ARBA00001946"/>
    </source>
</evidence>
<dbReference type="GO" id="GO:0006753">
    <property type="term" value="P:nucleoside phosphate metabolic process"/>
    <property type="evidence" value="ECO:0007669"/>
    <property type="project" value="TreeGrafter"/>
</dbReference>
<dbReference type="Pfam" id="PF00293">
    <property type="entry name" value="NUDIX"/>
    <property type="match status" value="1"/>
</dbReference>
<feature type="domain" description="Nudix hydrolase" evidence="8">
    <location>
        <begin position="31"/>
        <end position="161"/>
    </location>
</feature>
<dbReference type="GO" id="GO:0005829">
    <property type="term" value="C:cytosol"/>
    <property type="evidence" value="ECO:0007669"/>
    <property type="project" value="TreeGrafter"/>
</dbReference>
<evidence type="ECO:0000256" key="5">
    <source>
        <dbReference type="ARBA" id="ARBA00022801"/>
    </source>
</evidence>
<dbReference type="PANTHER" id="PTHR11839">
    <property type="entry name" value="UDP/ADP-SUGAR PYROPHOSPHATASE"/>
    <property type="match status" value="1"/>
</dbReference>
<keyword evidence="10" id="KW-1185">Reference proteome</keyword>
<dbReference type="Gene3D" id="3.90.79.10">
    <property type="entry name" value="Nucleoside Triphosphate Pyrophosphohydrolase"/>
    <property type="match status" value="1"/>
</dbReference>
<comment type="caution">
    <text evidence="9">The sequence shown here is derived from an EMBL/GenBank/DDBJ whole genome shotgun (WGS) entry which is preliminary data.</text>
</comment>
<dbReference type="SUPFAM" id="SSF55811">
    <property type="entry name" value="Nudix"/>
    <property type="match status" value="1"/>
</dbReference>
<dbReference type="PROSITE" id="PS51462">
    <property type="entry name" value="NUDIX"/>
    <property type="match status" value="1"/>
</dbReference>
<dbReference type="AlphaFoldDB" id="A0AAV5NNI8"/>
<comment type="catalytic activity">
    <reaction evidence="1">
        <text>GDP-alpha-D-mannose + H2O = alpha-D-mannose 1-phosphate + GMP + 2 H(+)</text>
        <dbReference type="Rhea" id="RHEA:27978"/>
        <dbReference type="ChEBI" id="CHEBI:15377"/>
        <dbReference type="ChEBI" id="CHEBI:15378"/>
        <dbReference type="ChEBI" id="CHEBI:57527"/>
        <dbReference type="ChEBI" id="CHEBI:58115"/>
        <dbReference type="ChEBI" id="CHEBI:58409"/>
    </reaction>
</comment>
<evidence type="ECO:0000313" key="10">
    <source>
        <dbReference type="Proteomes" id="UP001156690"/>
    </source>
</evidence>
<evidence type="ECO:0000259" key="8">
    <source>
        <dbReference type="PROSITE" id="PS51462"/>
    </source>
</evidence>
<evidence type="ECO:0000256" key="6">
    <source>
        <dbReference type="ARBA" id="ARBA00032162"/>
    </source>
</evidence>
<dbReference type="InterPro" id="IPR020084">
    <property type="entry name" value="NUDIX_hydrolase_CS"/>
</dbReference>
<dbReference type="GO" id="GO:0016787">
    <property type="term" value="F:hydrolase activity"/>
    <property type="evidence" value="ECO:0007669"/>
    <property type="project" value="UniProtKB-KW"/>
</dbReference>
<comment type="similarity">
    <text evidence="3">Belongs to the Nudix hydrolase family. NudK subfamily.</text>
</comment>
<evidence type="ECO:0000256" key="1">
    <source>
        <dbReference type="ARBA" id="ARBA00000847"/>
    </source>
</evidence>
<name>A0AAV5NNI8_9VIBR</name>
<dbReference type="EMBL" id="BSNX01000012">
    <property type="protein sequence ID" value="GLQ72088.1"/>
    <property type="molecule type" value="Genomic_DNA"/>
</dbReference>
<dbReference type="CDD" id="cd03424">
    <property type="entry name" value="NUDIX_ADPRase_Nudt5_UGPPase_Nudt14"/>
    <property type="match status" value="1"/>
</dbReference>
<dbReference type="PANTHER" id="PTHR11839:SF18">
    <property type="entry name" value="NUDIX HYDROLASE DOMAIN-CONTAINING PROTEIN"/>
    <property type="match status" value="1"/>
</dbReference>